<dbReference type="InterPro" id="IPR023562">
    <property type="entry name" value="ClpP/TepA"/>
</dbReference>
<dbReference type="PROSITE" id="PS51257">
    <property type="entry name" value="PROKAR_LIPOPROTEIN"/>
    <property type="match status" value="1"/>
</dbReference>
<evidence type="ECO:0000256" key="1">
    <source>
        <dbReference type="ARBA" id="ARBA00007039"/>
    </source>
</evidence>
<dbReference type="GO" id="GO:0004252">
    <property type="term" value="F:serine-type endopeptidase activity"/>
    <property type="evidence" value="ECO:0007669"/>
    <property type="project" value="InterPro"/>
</dbReference>
<evidence type="ECO:0000256" key="2">
    <source>
        <dbReference type="RuleBase" id="RU003567"/>
    </source>
</evidence>
<dbReference type="CDD" id="cd07017">
    <property type="entry name" value="S14_ClpP_2"/>
    <property type="match status" value="1"/>
</dbReference>
<dbReference type="GO" id="GO:0006515">
    <property type="term" value="P:protein quality control for misfolded or incompletely synthesized proteins"/>
    <property type="evidence" value="ECO:0007669"/>
    <property type="project" value="TreeGrafter"/>
</dbReference>
<evidence type="ECO:0000313" key="4">
    <source>
        <dbReference type="Proteomes" id="UP000734854"/>
    </source>
</evidence>
<dbReference type="GO" id="GO:0051117">
    <property type="term" value="F:ATPase binding"/>
    <property type="evidence" value="ECO:0007669"/>
    <property type="project" value="TreeGrafter"/>
</dbReference>
<dbReference type="GO" id="GO:0009536">
    <property type="term" value="C:plastid"/>
    <property type="evidence" value="ECO:0007669"/>
    <property type="project" value="UniProtKB-ARBA"/>
</dbReference>
<dbReference type="EMBL" id="JACMSC010000008">
    <property type="protein sequence ID" value="KAG6512677.1"/>
    <property type="molecule type" value="Genomic_DNA"/>
</dbReference>
<comment type="caution">
    <text evidence="3">The sequence shown here is derived from an EMBL/GenBank/DDBJ whole genome shotgun (WGS) entry which is preliminary data.</text>
</comment>
<evidence type="ECO:0000313" key="3">
    <source>
        <dbReference type="EMBL" id="KAG6512677.1"/>
    </source>
</evidence>
<comment type="similarity">
    <text evidence="1 2">Belongs to the peptidase S14 family.</text>
</comment>
<dbReference type="PANTHER" id="PTHR10381:SF11">
    <property type="entry name" value="ATP-DEPENDENT CLP PROTEASE PROTEOLYTIC SUBUNIT, MITOCHONDRIAL"/>
    <property type="match status" value="1"/>
</dbReference>
<accession>A0A8J5GTV6</accession>
<proteinExistence type="inferred from homology"/>
<organism evidence="3 4">
    <name type="scientific">Zingiber officinale</name>
    <name type="common">Ginger</name>
    <name type="synonym">Amomum zingiber</name>
    <dbReference type="NCBI Taxonomy" id="94328"/>
    <lineage>
        <taxon>Eukaryota</taxon>
        <taxon>Viridiplantae</taxon>
        <taxon>Streptophyta</taxon>
        <taxon>Embryophyta</taxon>
        <taxon>Tracheophyta</taxon>
        <taxon>Spermatophyta</taxon>
        <taxon>Magnoliopsida</taxon>
        <taxon>Liliopsida</taxon>
        <taxon>Zingiberales</taxon>
        <taxon>Zingiberaceae</taxon>
        <taxon>Zingiber</taxon>
    </lineage>
</organism>
<dbReference type="Gene3D" id="3.90.226.10">
    <property type="entry name" value="2-enoyl-CoA Hydratase, Chain A, domain 1"/>
    <property type="match status" value="2"/>
</dbReference>
<dbReference type="Proteomes" id="UP000734854">
    <property type="component" value="Unassembled WGS sequence"/>
</dbReference>
<dbReference type="InterPro" id="IPR001907">
    <property type="entry name" value="ClpP"/>
</dbReference>
<dbReference type="Pfam" id="PF00574">
    <property type="entry name" value="CLP_protease"/>
    <property type="match status" value="2"/>
</dbReference>
<reference evidence="3 4" key="1">
    <citation type="submission" date="2020-08" db="EMBL/GenBank/DDBJ databases">
        <title>Plant Genome Project.</title>
        <authorList>
            <person name="Zhang R.-G."/>
        </authorList>
    </citation>
    <scope>NUCLEOTIDE SEQUENCE [LARGE SCALE GENOMIC DNA]</scope>
    <source>
        <tissue evidence="3">Rhizome</tissue>
    </source>
</reference>
<dbReference type="PANTHER" id="PTHR10381">
    <property type="entry name" value="ATP-DEPENDENT CLP PROTEASE PROTEOLYTIC SUBUNIT"/>
    <property type="match status" value="1"/>
</dbReference>
<name>A0A8J5GTV6_ZINOF</name>
<dbReference type="InterPro" id="IPR029045">
    <property type="entry name" value="ClpP/crotonase-like_dom_sf"/>
</dbReference>
<dbReference type="GO" id="GO:0009368">
    <property type="term" value="C:endopeptidase Clp complex"/>
    <property type="evidence" value="ECO:0007669"/>
    <property type="project" value="TreeGrafter"/>
</dbReference>
<dbReference type="GO" id="GO:0004176">
    <property type="term" value="F:ATP-dependent peptidase activity"/>
    <property type="evidence" value="ECO:0007669"/>
    <property type="project" value="InterPro"/>
</dbReference>
<dbReference type="SUPFAM" id="SSF52096">
    <property type="entry name" value="ClpP/crotonase"/>
    <property type="match status" value="1"/>
</dbReference>
<keyword evidence="4" id="KW-1185">Reference proteome</keyword>
<gene>
    <name evidence="3" type="ORF">ZIOFF_030806</name>
</gene>
<sequence>MSLRRLALSGSVLSSAGAGCRAATSDILEEHITSSLLKERIVCINGPILHETVFVALRQLRFLQSECSSKPIHLYILNSPEAVSEGSLLLAAGAPGERRASPHSRIKIHQPSGLPLRQATESAIHANEKIRESLYEIYSRHTGQPIQKIKEFMERDMFMSADQAKEFGLID</sequence>
<dbReference type="AlphaFoldDB" id="A0A8J5GTV6"/>
<dbReference type="PRINTS" id="PR00127">
    <property type="entry name" value="CLPPROTEASEP"/>
</dbReference>
<protein>
    <recommendedName>
        <fullName evidence="2">ATP-dependent Clp protease proteolytic subunit</fullName>
    </recommendedName>
</protein>